<keyword evidence="1" id="KW-0472">Membrane</keyword>
<dbReference type="Proteomes" id="UP000076404">
    <property type="component" value="Chromosome"/>
</dbReference>
<dbReference type="RefSeq" id="WP_026849021.1">
    <property type="nucleotide sequence ID" value="NZ_CP011454.1"/>
</dbReference>
<feature type="transmembrane region" description="Helical" evidence="1">
    <location>
        <begin position="69"/>
        <end position="88"/>
    </location>
</feature>
<feature type="transmembrane region" description="Helical" evidence="1">
    <location>
        <begin position="95"/>
        <end position="123"/>
    </location>
</feature>
<gene>
    <name evidence="2" type="ORF">GEMMAAP_00620</name>
</gene>
<evidence type="ECO:0000313" key="2">
    <source>
        <dbReference type="EMBL" id="AMW03752.1"/>
    </source>
</evidence>
<evidence type="ECO:0000313" key="3">
    <source>
        <dbReference type="Proteomes" id="UP000076404"/>
    </source>
</evidence>
<feature type="transmembrane region" description="Helical" evidence="1">
    <location>
        <begin position="6"/>
        <end position="24"/>
    </location>
</feature>
<sequence>MPTISNWWGGLTLPLVAYILTGRVQRRLSAFGAQAAQADEALRVAAAAMVGAALYGAAMALGFSTGHDAVSSFLFTALPLVGLLFPVFRAEYLLGFIAALSMVFGGVLPLIIATGVAIMSLVLHATIRRGVRWLYARRATSTPVM</sequence>
<protein>
    <submittedName>
        <fullName evidence="2">Uncharacterized protein</fullName>
    </submittedName>
</protein>
<dbReference type="STRING" id="1379270.GEMMAAP_00620"/>
<dbReference type="EMBL" id="CP011454">
    <property type="protein sequence ID" value="AMW03752.1"/>
    <property type="molecule type" value="Genomic_DNA"/>
</dbReference>
<name>A0A143BGY0_9BACT</name>
<keyword evidence="3" id="KW-1185">Reference proteome</keyword>
<dbReference type="OrthoDB" id="9815205at2"/>
<reference evidence="2 3" key="2">
    <citation type="journal article" date="2016" name="Environ. Microbiol. Rep.">
        <title>Metagenomic evidence for the presence of phototrophic Gemmatimonadetes bacteria in diverse environments.</title>
        <authorList>
            <person name="Zeng Y."/>
            <person name="Baumbach J."/>
            <person name="Barbosa E.G."/>
            <person name="Azevedo V."/>
            <person name="Zhang C."/>
            <person name="Koblizek M."/>
        </authorList>
    </citation>
    <scope>NUCLEOTIDE SEQUENCE [LARGE SCALE GENOMIC DNA]</scope>
    <source>
        <strain evidence="2 3">AP64</strain>
    </source>
</reference>
<feature type="transmembrane region" description="Helical" evidence="1">
    <location>
        <begin position="44"/>
        <end position="63"/>
    </location>
</feature>
<reference evidence="2 3" key="1">
    <citation type="journal article" date="2014" name="Proc. Natl. Acad. Sci. U.S.A.">
        <title>Functional type 2 photosynthetic reaction centers found in the rare bacterial phylum Gemmatimonadetes.</title>
        <authorList>
            <person name="Zeng Y."/>
            <person name="Feng F."/>
            <person name="Medova H."/>
            <person name="Dean J."/>
            <person name="Koblizek M."/>
        </authorList>
    </citation>
    <scope>NUCLEOTIDE SEQUENCE [LARGE SCALE GENOMIC DNA]</scope>
    <source>
        <strain evidence="2 3">AP64</strain>
    </source>
</reference>
<dbReference type="KEGG" id="gph:GEMMAAP_00620"/>
<proteinExistence type="predicted"/>
<keyword evidence="1" id="KW-1133">Transmembrane helix</keyword>
<evidence type="ECO:0000256" key="1">
    <source>
        <dbReference type="SAM" id="Phobius"/>
    </source>
</evidence>
<organism evidence="2 3">
    <name type="scientific">Gemmatimonas phototrophica</name>
    <dbReference type="NCBI Taxonomy" id="1379270"/>
    <lineage>
        <taxon>Bacteria</taxon>
        <taxon>Pseudomonadati</taxon>
        <taxon>Gemmatimonadota</taxon>
        <taxon>Gemmatimonadia</taxon>
        <taxon>Gemmatimonadales</taxon>
        <taxon>Gemmatimonadaceae</taxon>
        <taxon>Gemmatimonas</taxon>
    </lineage>
</organism>
<dbReference type="AlphaFoldDB" id="A0A143BGY0"/>
<keyword evidence="1" id="KW-0812">Transmembrane</keyword>
<accession>A0A143BGY0</accession>
<dbReference type="eggNOG" id="ENOG50331WK">
    <property type="taxonomic scope" value="Bacteria"/>
</dbReference>